<keyword evidence="6 12" id="KW-0479">Metal-binding</keyword>
<dbReference type="Gene3D" id="3.90.980.10">
    <property type="entry name" value="DNA primase, catalytic core, N-terminal domain"/>
    <property type="match status" value="1"/>
</dbReference>
<evidence type="ECO:0000313" key="17">
    <source>
        <dbReference type="Proteomes" id="UP000757103"/>
    </source>
</evidence>
<gene>
    <name evidence="12 16" type="primary">dnaG</name>
    <name evidence="16" type="ORF">K8U91_10255</name>
</gene>
<dbReference type="EMBL" id="DYUD01000027">
    <property type="protein sequence ID" value="HJG89834.1"/>
    <property type="molecule type" value="Genomic_DNA"/>
</dbReference>
<dbReference type="InterPro" id="IPR037068">
    <property type="entry name" value="DNA_primase_core_N_sf"/>
</dbReference>
<evidence type="ECO:0000256" key="13">
    <source>
        <dbReference type="SAM" id="Coils"/>
    </source>
</evidence>
<keyword evidence="3 12" id="KW-0808">Transferase</keyword>
<dbReference type="FunFam" id="3.90.580.10:FF:000001">
    <property type="entry name" value="DNA primase"/>
    <property type="match status" value="1"/>
</dbReference>
<evidence type="ECO:0000256" key="12">
    <source>
        <dbReference type="HAMAP-Rule" id="MF_00974"/>
    </source>
</evidence>
<evidence type="ECO:0000256" key="7">
    <source>
        <dbReference type="ARBA" id="ARBA00022771"/>
    </source>
</evidence>
<feature type="coiled-coil region" evidence="13">
    <location>
        <begin position="610"/>
        <end position="637"/>
    </location>
</feature>
<comment type="similarity">
    <text evidence="12">Belongs to the DnaG primase family.</text>
</comment>
<dbReference type="Pfam" id="PF08275">
    <property type="entry name" value="DNAG_N"/>
    <property type="match status" value="1"/>
</dbReference>
<evidence type="ECO:0000259" key="15">
    <source>
        <dbReference type="PROSITE" id="PS50880"/>
    </source>
</evidence>
<dbReference type="PANTHER" id="PTHR30313:SF2">
    <property type="entry name" value="DNA PRIMASE"/>
    <property type="match status" value="1"/>
</dbReference>
<comment type="cofactor">
    <cofactor evidence="12">
        <name>Zn(2+)</name>
        <dbReference type="ChEBI" id="CHEBI:29105"/>
    </cofactor>
    <text evidence="12">Binds 1 zinc ion per monomer.</text>
</comment>
<sequence length="750" mass="85359">MIDQATIDKIMAATDIVDVVSDFVSLRRRGANYWGLCPFHDDKSPSFSVSPSKGVCKCFSCGKGGSAIHFIMEHEQLSYYEALKYLAKKYNIEVHEKELTDEEKQKRTERESMFVINAFAQEFFSHSLLETEEGRSVGMAYFRERGFNEDIIRKFGLGYSPEKRDALAQEAKKRGYKTEFLLKTGLCREGQHGSIYDLFAGRVMFPVYSVSGKVVAFGGRILKSGVKISKYFNSPESDIYHKSNELYGIYQAKRAIEKERCCYLVEGYTDVLSMHQSGIENVVASSGTALTPGQIRLIHRFTDNITVLYDGDAPGIKASLRGIDLILQEGLNIKVVLLPDGEDPDSFSKSQSAESFRKYIKEHETDFIRFKTQLLLEDAGEDPIKRAAIISNIVESISLIPDAIVRSVYVQECSRLLQIDEQVLLSELNKRRQKRAEQQSTRERYQAAGHRPAQPASTQQPAVAGGNESPAEGGETPPPHALTDIPVAPDAAEVAPIAHDSLTQRVASRSPLDKYEREIIRYIVRYGYRNLFETGEGSWQKVWEYITDELSIDHIELSNPLYKQIMELTAAQREHEAQQASALRSELQAKSRQRIDEAIEQIRLESGDIADKQRKEAETQERILGEMNEELQTFETNFLERYFTTYPDTTISLLAVNLVSEKYQLSKVHTKFQKIESETDRLWELIPRAIYELKNAILEQTIKQIQEQIKEASRNKDDKRVNELIEQNVELNQVRTTLAKQIGDRIVSPR</sequence>
<dbReference type="GO" id="GO:0003899">
    <property type="term" value="F:DNA-directed RNA polymerase activity"/>
    <property type="evidence" value="ECO:0007669"/>
    <property type="project" value="UniProtKB-UniRule"/>
</dbReference>
<dbReference type="InterPro" id="IPR030846">
    <property type="entry name" value="DnaG_bac"/>
</dbReference>
<reference evidence="16" key="1">
    <citation type="journal article" date="2021" name="PeerJ">
        <title>Extensive microbial diversity within the chicken gut microbiome revealed by metagenomics and culture.</title>
        <authorList>
            <person name="Gilroy R."/>
            <person name="Ravi A."/>
            <person name="Getino M."/>
            <person name="Pursley I."/>
            <person name="Horton D.L."/>
            <person name="Alikhan N.F."/>
            <person name="Baker D."/>
            <person name="Gharbi K."/>
            <person name="Hall N."/>
            <person name="Watson M."/>
            <person name="Adriaenssens E.M."/>
            <person name="Foster-Nyarko E."/>
            <person name="Jarju S."/>
            <person name="Secka A."/>
            <person name="Antonio M."/>
            <person name="Oren A."/>
            <person name="Chaudhuri R.R."/>
            <person name="La Ragione R."/>
            <person name="Hildebrand F."/>
            <person name="Pallen M.J."/>
        </authorList>
    </citation>
    <scope>NUCLEOTIDE SEQUENCE</scope>
    <source>
        <strain evidence="16">CHK121-7720</strain>
    </source>
</reference>
<comment type="function">
    <text evidence="12">RNA polymerase that catalyzes the synthesis of short RNA molecules used as primers for DNA polymerase during DNA replication.</text>
</comment>
<dbReference type="GO" id="GO:1990077">
    <property type="term" value="C:primosome complex"/>
    <property type="evidence" value="ECO:0007669"/>
    <property type="project" value="UniProtKB-KW"/>
</dbReference>
<dbReference type="Pfam" id="PF13155">
    <property type="entry name" value="Toprim_2"/>
    <property type="match status" value="1"/>
</dbReference>
<feature type="compositionally biased region" description="Basic and acidic residues" evidence="14">
    <location>
        <begin position="435"/>
        <end position="445"/>
    </location>
</feature>
<keyword evidence="10 12" id="KW-0238">DNA-binding</keyword>
<keyword evidence="1 12" id="KW-0240">DNA-directed RNA polymerase</keyword>
<comment type="catalytic activity">
    <reaction evidence="12">
        <text>ssDNA + n NTP = ssDNA/pppN(pN)n-1 hybrid + (n-1) diphosphate.</text>
        <dbReference type="EC" id="2.7.7.101"/>
    </reaction>
</comment>
<keyword evidence="13" id="KW-0175">Coiled coil</keyword>
<dbReference type="Pfam" id="PF01807">
    <property type="entry name" value="Zn_ribbon_DnaG"/>
    <property type="match status" value="1"/>
</dbReference>
<dbReference type="SMART" id="SM00400">
    <property type="entry name" value="ZnF_CHCC"/>
    <property type="match status" value="1"/>
</dbReference>
<dbReference type="HAMAP" id="MF_00974">
    <property type="entry name" value="DNA_primase_DnaG"/>
    <property type="match status" value="1"/>
</dbReference>
<evidence type="ECO:0000313" key="16">
    <source>
        <dbReference type="EMBL" id="HJG89834.1"/>
    </source>
</evidence>
<dbReference type="InterPro" id="IPR006171">
    <property type="entry name" value="TOPRIM_dom"/>
</dbReference>
<protein>
    <recommendedName>
        <fullName evidence="12">DNA primase</fullName>
        <ecNumber evidence="12">2.7.7.101</ecNumber>
    </recommendedName>
</protein>
<evidence type="ECO:0000256" key="4">
    <source>
        <dbReference type="ARBA" id="ARBA00022695"/>
    </source>
</evidence>
<keyword evidence="7 12" id="KW-0863">Zinc-finger</keyword>
<keyword evidence="5 12" id="KW-0235">DNA replication</keyword>
<keyword evidence="4 12" id="KW-0548">Nucleotidyltransferase</keyword>
<dbReference type="PANTHER" id="PTHR30313">
    <property type="entry name" value="DNA PRIMASE"/>
    <property type="match status" value="1"/>
</dbReference>
<dbReference type="PROSITE" id="PS50880">
    <property type="entry name" value="TOPRIM"/>
    <property type="match status" value="1"/>
</dbReference>
<evidence type="ECO:0000256" key="9">
    <source>
        <dbReference type="ARBA" id="ARBA00022842"/>
    </source>
</evidence>
<evidence type="ECO:0000256" key="6">
    <source>
        <dbReference type="ARBA" id="ARBA00022723"/>
    </source>
</evidence>
<evidence type="ECO:0000256" key="11">
    <source>
        <dbReference type="ARBA" id="ARBA00023163"/>
    </source>
</evidence>
<comment type="domain">
    <text evidence="12">Contains an N-terminal zinc-binding domain, a central core domain that contains the primase activity, and a C-terminal DnaB-binding domain.</text>
</comment>
<evidence type="ECO:0000256" key="1">
    <source>
        <dbReference type="ARBA" id="ARBA00022478"/>
    </source>
</evidence>
<evidence type="ECO:0000256" key="2">
    <source>
        <dbReference type="ARBA" id="ARBA00022515"/>
    </source>
</evidence>
<dbReference type="GO" id="GO:0006269">
    <property type="term" value="P:DNA replication, synthesis of primer"/>
    <property type="evidence" value="ECO:0007669"/>
    <property type="project" value="UniProtKB-UniRule"/>
</dbReference>
<dbReference type="SUPFAM" id="SSF57783">
    <property type="entry name" value="Zinc beta-ribbon"/>
    <property type="match status" value="1"/>
</dbReference>
<evidence type="ECO:0000256" key="3">
    <source>
        <dbReference type="ARBA" id="ARBA00022679"/>
    </source>
</evidence>
<dbReference type="RefSeq" id="WP_273306895.1">
    <property type="nucleotide sequence ID" value="NZ_DYUD01000027.1"/>
</dbReference>
<dbReference type="Gene3D" id="3.90.580.10">
    <property type="entry name" value="Zinc finger, CHC2-type domain"/>
    <property type="match status" value="1"/>
</dbReference>
<dbReference type="SUPFAM" id="SSF56731">
    <property type="entry name" value="DNA primase core"/>
    <property type="match status" value="1"/>
</dbReference>
<evidence type="ECO:0000256" key="5">
    <source>
        <dbReference type="ARBA" id="ARBA00022705"/>
    </source>
</evidence>
<evidence type="ECO:0000256" key="8">
    <source>
        <dbReference type="ARBA" id="ARBA00022833"/>
    </source>
</evidence>
<dbReference type="SMART" id="SM00493">
    <property type="entry name" value="TOPRIM"/>
    <property type="match status" value="1"/>
</dbReference>
<dbReference type="InterPro" id="IPR034151">
    <property type="entry name" value="TOPRIM_DnaG_bac"/>
</dbReference>
<dbReference type="GO" id="GO:0000428">
    <property type="term" value="C:DNA-directed RNA polymerase complex"/>
    <property type="evidence" value="ECO:0007669"/>
    <property type="project" value="UniProtKB-KW"/>
</dbReference>
<name>A0A921MSM7_9BACT</name>
<dbReference type="Proteomes" id="UP000757103">
    <property type="component" value="Unassembled WGS sequence"/>
</dbReference>
<keyword evidence="2 12" id="KW-0639">Primosome</keyword>
<dbReference type="InterPro" id="IPR002694">
    <property type="entry name" value="Znf_CHC2"/>
</dbReference>
<dbReference type="InterPro" id="IPR050219">
    <property type="entry name" value="DnaG_primase"/>
</dbReference>
<dbReference type="EC" id="2.7.7.101" evidence="12"/>
<dbReference type="Pfam" id="PF10410">
    <property type="entry name" value="DnaB_bind"/>
    <property type="match status" value="1"/>
</dbReference>
<dbReference type="GO" id="GO:0003677">
    <property type="term" value="F:DNA binding"/>
    <property type="evidence" value="ECO:0007669"/>
    <property type="project" value="UniProtKB-KW"/>
</dbReference>
<evidence type="ECO:0000256" key="14">
    <source>
        <dbReference type="SAM" id="MobiDB-lite"/>
    </source>
</evidence>
<keyword evidence="11 12" id="KW-0804">Transcription</keyword>
<feature type="domain" description="Toprim" evidence="15">
    <location>
        <begin position="260"/>
        <end position="343"/>
    </location>
</feature>
<proteinExistence type="inferred from homology"/>
<feature type="region of interest" description="Disordered" evidence="14">
    <location>
        <begin position="431"/>
        <end position="485"/>
    </location>
</feature>
<accession>A0A921MSM7</accession>
<keyword evidence="8 12" id="KW-0862">Zinc</keyword>
<dbReference type="InterPro" id="IPR036977">
    <property type="entry name" value="DNA_primase_Znf_CHC2"/>
</dbReference>
<comment type="subunit">
    <text evidence="12">Monomer. Interacts with DnaB.</text>
</comment>
<dbReference type="InterPro" id="IPR006295">
    <property type="entry name" value="DNA_primase_DnaG"/>
</dbReference>
<evidence type="ECO:0000256" key="10">
    <source>
        <dbReference type="ARBA" id="ARBA00023125"/>
    </source>
</evidence>
<dbReference type="Gene3D" id="3.40.1360.10">
    <property type="match status" value="1"/>
</dbReference>
<feature type="zinc finger region" description="CHC2-type" evidence="12">
    <location>
        <begin position="37"/>
        <end position="61"/>
    </location>
</feature>
<dbReference type="InterPro" id="IPR019475">
    <property type="entry name" value="DNA_primase_DnaB-bd"/>
</dbReference>
<dbReference type="CDD" id="cd03364">
    <property type="entry name" value="TOPRIM_DnaG_primases"/>
    <property type="match status" value="1"/>
</dbReference>
<dbReference type="GO" id="GO:0005737">
    <property type="term" value="C:cytoplasm"/>
    <property type="evidence" value="ECO:0007669"/>
    <property type="project" value="TreeGrafter"/>
</dbReference>
<dbReference type="AlphaFoldDB" id="A0A921MSM7"/>
<dbReference type="NCBIfam" id="TIGR01391">
    <property type="entry name" value="dnaG"/>
    <property type="match status" value="1"/>
</dbReference>
<keyword evidence="9" id="KW-0460">Magnesium</keyword>
<comment type="caution">
    <text evidence="16">The sequence shown here is derived from an EMBL/GenBank/DDBJ whole genome shotgun (WGS) entry which is preliminary data.</text>
</comment>
<reference evidence="16" key="2">
    <citation type="submission" date="2021-09" db="EMBL/GenBank/DDBJ databases">
        <authorList>
            <person name="Gilroy R."/>
        </authorList>
    </citation>
    <scope>NUCLEOTIDE SEQUENCE</scope>
    <source>
        <strain evidence="16">CHK121-7720</strain>
    </source>
</reference>
<organism evidence="16 17">
    <name type="scientific">Barnesiella viscericola</name>
    <dbReference type="NCBI Taxonomy" id="397865"/>
    <lineage>
        <taxon>Bacteria</taxon>
        <taxon>Pseudomonadati</taxon>
        <taxon>Bacteroidota</taxon>
        <taxon>Bacteroidia</taxon>
        <taxon>Bacteroidales</taxon>
        <taxon>Barnesiellaceae</taxon>
        <taxon>Barnesiella</taxon>
    </lineage>
</organism>
<dbReference type="GO" id="GO:0008270">
    <property type="term" value="F:zinc ion binding"/>
    <property type="evidence" value="ECO:0007669"/>
    <property type="project" value="UniProtKB-UniRule"/>
</dbReference>
<feature type="coiled-coil region" evidence="13">
    <location>
        <begin position="688"/>
        <end position="722"/>
    </location>
</feature>
<dbReference type="InterPro" id="IPR013264">
    <property type="entry name" value="DNAG_N"/>
</dbReference>